<evidence type="ECO:0000313" key="3">
    <source>
        <dbReference type="EMBL" id="KUK45674.1"/>
    </source>
</evidence>
<organism evidence="3 4">
    <name type="scientific">Anaerolinea thermophila</name>
    <dbReference type="NCBI Taxonomy" id="167964"/>
    <lineage>
        <taxon>Bacteria</taxon>
        <taxon>Bacillati</taxon>
        <taxon>Chloroflexota</taxon>
        <taxon>Anaerolineae</taxon>
        <taxon>Anaerolineales</taxon>
        <taxon>Anaerolineaceae</taxon>
        <taxon>Anaerolinea</taxon>
    </lineage>
</organism>
<evidence type="ECO:0000256" key="1">
    <source>
        <dbReference type="SAM" id="Phobius"/>
    </source>
</evidence>
<dbReference type="EMBL" id="LGFU01000194">
    <property type="protein sequence ID" value="KUK45674.1"/>
    <property type="molecule type" value="Genomic_DNA"/>
</dbReference>
<dbReference type="SUPFAM" id="SSF48317">
    <property type="entry name" value="Acid phosphatase/Vanadium-dependent haloperoxidase"/>
    <property type="match status" value="1"/>
</dbReference>
<keyword evidence="1" id="KW-0472">Membrane</keyword>
<dbReference type="Proteomes" id="UP000064249">
    <property type="component" value="Unassembled WGS sequence"/>
</dbReference>
<feature type="transmembrane region" description="Helical" evidence="1">
    <location>
        <begin position="178"/>
        <end position="202"/>
    </location>
</feature>
<name>A0A101FWL7_9CHLR</name>
<evidence type="ECO:0000313" key="4">
    <source>
        <dbReference type="Proteomes" id="UP000064249"/>
    </source>
</evidence>
<sequence length="325" mass="37131">MPSLHEVEIVVNIFFQNIGDWLIVPMQAITALGYEQFFILLLPTIYWCFDQALGIRVGIIFLLGNSLNTFFKFLFHTPRPYWVSNQVQAYSHETSFGLPSGHAQIAATMWGWLAVEVKKRWFKILALILIFLIGISRIYLGVHFLSDVLLGWTLGALLVWAFSAWHKKIGNWLSRQGTLFKLLLVAFSAFALLGLVLGVRWMVGPWEMPAEWAQRAGEVDPYNLEGALTLCGTWFGMLGGYVLLTAHKGHFMAGEGDWKRLLRFLVGIAGLLILYFGLGQIFPDNADMISYLLRFIRYTLIGLWVSWWGPLFFEKINLLKFKKNS</sequence>
<reference evidence="3 4" key="1">
    <citation type="journal article" date="2015" name="MBio">
        <title>Genome-Resolved Metagenomic Analysis Reveals Roles for Candidate Phyla and Other Microbial Community Members in Biogeochemical Transformations in Oil Reservoirs.</title>
        <authorList>
            <person name="Hu P."/>
            <person name="Tom L."/>
            <person name="Singh A."/>
            <person name="Thomas B.C."/>
            <person name="Baker B.J."/>
            <person name="Piceno Y.M."/>
            <person name="Andersen G.L."/>
            <person name="Banfield J.F."/>
        </authorList>
    </citation>
    <scope>NUCLEOTIDE SEQUENCE [LARGE SCALE GENOMIC DNA]</scope>
    <source>
        <strain evidence="3">46_16</strain>
    </source>
</reference>
<accession>A0A101FWL7</accession>
<proteinExistence type="predicted"/>
<evidence type="ECO:0000259" key="2">
    <source>
        <dbReference type="SMART" id="SM00014"/>
    </source>
</evidence>
<feature type="transmembrane region" description="Helical" evidence="1">
    <location>
        <begin position="222"/>
        <end position="244"/>
    </location>
</feature>
<dbReference type="SMART" id="SM00014">
    <property type="entry name" value="acidPPc"/>
    <property type="match status" value="1"/>
</dbReference>
<dbReference type="PANTHER" id="PTHR14969">
    <property type="entry name" value="SPHINGOSINE-1-PHOSPHATE PHOSPHOHYDROLASE"/>
    <property type="match status" value="1"/>
</dbReference>
<feature type="transmembrane region" description="Helical" evidence="1">
    <location>
        <begin position="21"/>
        <end position="41"/>
    </location>
</feature>
<comment type="caution">
    <text evidence="3">The sequence shown here is derived from an EMBL/GenBank/DDBJ whole genome shotgun (WGS) entry which is preliminary data.</text>
</comment>
<protein>
    <submittedName>
        <fullName evidence="3">Phosphatase</fullName>
    </submittedName>
</protein>
<feature type="domain" description="Phosphatidic acid phosphatase type 2/haloperoxidase" evidence="2">
    <location>
        <begin position="52"/>
        <end position="163"/>
    </location>
</feature>
<keyword evidence="1" id="KW-1133">Transmembrane helix</keyword>
<dbReference type="InterPro" id="IPR036938">
    <property type="entry name" value="PAP2/HPO_sf"/>
</dbReference>
<feature type="transmembrane region" description="Helical" evidence="1">
    <location>
        <begin position="264"/>
        <end position="283"/>
    </location>
</feature>
<dbReference type="Pfam" id="PF01569">
    <property type="entry name" value="PAP2"/>
    <property type="match status" value="1"/>
</dbReference>
<dbReference type="InterPro" id="IPR000326">
    <property type="entry name" value="PAP2/HPO"/>
</dbReference>
<dbReference type="PANTHER" id="PTHR14969:SF13">
    <property type="entry name" value="AT30094P"/>
    <property type="match status" value="1"/>
</dbReference>
<gene>
    <name evidence="3" type="ORF">XD73_1451</name>
</gene>
<keyword evidence="1" id="KW-0812">Transmembrane</keyword>
<dbReference type="Gene3D" id="1.20.144.10">
    <property type="entry name" value="Phosphatidic acid phosphatase type 2/haloperoxidase"/>
    <property type="match status" value="1"/>
</dbReference>
<feature type="transmembrane region" description="Helical" evidence="1">
    <location>
        <begin position="148"/>
        <end position="166"/>
    </location>
</feature>
<feature type="transmembrane region" description="Helical" evidence="1">
    <location>
        <begin position="53"/>
        <end position="75"/>
    </location>
</feature>
<dbReference type="AlphaFoldDB" id="A0A101FWL7"/>
<feature type="transmembrane region" description="Helical" evidence="1">
    <location>
        <begin position="295"/>
        <end position="313"/>
    </location>
</feature>
<feature type="transmembrane region" description="Helical" evidence="1">
    <location>
        <begin position="122"/>
        <end position="142"/>
    </location>
</feature>